<evidence type="ECO:0000313" key="2">
    <source>
        <dbReference type="EMBL" id="VFJ90572.1"/>
    </source>
</evidence>
<name>A0A450UDQ4_9GAMM</name>
<dbReference type="AlphaFoldDB" id="A0A450UDQ4"/>
<feature type="region of interest" description="Disordered" evidence="1">
    <location>
        <begin position="13"/>
        <end position="39"/>
    </location>
</feature>
<sequence length="85" mass="9279">MVIGRMVKKSAFSLRKQKGPVTSSMPGAAKPQPNSSETPLASVAHWVKRTIFHYPAKHNQSGFEVEILSYPLPLSSFAIIVVGWG</sequence>
<dbReference type="EMBL" id="CAADFH010000012">
    <property type="protein sequence ID" value="VFJ90572.1"/>
    <property type="molecule type" value="Genomic_DNA"/>
</dbReference>
<gene>
    <name evidence="2" type="ORF">BECKLFY1418A_GA0070994_101217</name>
</gene>
<reference evidence="2" key="1">
    <citation type="submission" date="2019-02" db="EMBL/GenBank/DDBJ databases">
        <authorList>
            <person name="Gruber-Vodicka R. H."/>
            <person name="Seah K. B. B."/>
        </authorList>
    </citation>
    <scope>NUCLEOTIDE SEQUENCE</scope>
    <source>
        <strain evidence="2">BECK_M6</strain>
    </source>
</reference>
<organism evidence="2">
    <name type="scientific">Candidatus Kentrum sp. LFY</name>
    <dbReference type="NCBI Taxonomy" id="2126342"/>
    <lineage>
        <taxon>Bacteria</taxon>
        <taxon>Pseudomonadati</taxon>
        <taxon>Pseudomonadota</taxon>
        <taxon>Gammaproteobacteria</taxon>
        <taxon>Candidatus Kentrum</taxon>
    </lineage>
</organism>
<accession>A0A450UDQ4</accession>
<protein>
    <submittedName>
        <fullName evidence="2">Uncharacterized protein</fullName>
    </submittedName>
</protein>
<evidence type="ECO:0000256" key="1">
    <source>
        <dbReference type="SAM" id="MobiDB-lite"/>
    </source>
</evidence>
<proteinExistence type="predicted"/>